<dbReference type="SMART" id="SM00331">
    <property type="entry name" value="PP2C_SIG"/>
    <property type="match status" value="1"/>
</dbReference>
<evidence type="ECO:0000313" key="2">
    <source>
        <dbReference type="EMBL" id="KKK34117.1"/>
    </source>
</evidence>
<gene>
    <name evidence="2" type="ORF">WN59_11060</name>
</gene>
<dbReference type="RefSeq" id="WP_046517163.1">
    <property type="nucleotide sequence ID" value="NZ_LAYZ01000024.1"/>
</dbReference>
<sequence length="267" mass="29980">MSRKDIGVINAKGRGKETNEDYHFGTGGKLFGDHDVHFLVIADGMGGHNNAESASHHAVESQEKWWNDTIAASSGIQEVIEAFENEQMDEFRRLNQELIDMGSKDNVKMGTTLSTVLVIDNMYMIHHIGDARVYRYSFSDKGSEVTSELDGLRGLVQLTEDHTLLNRKVRKGEVSKEDPSARRIEGVLTQCLGVKGEVQPFVTFGTIRDEDIIFMCTDGVYKAVKDEQIRSIIRGSSKKNAQDIVDLIYEEIKQSDFSDDICILLMK</sequence>
<dbReference type="PANTHER" id="PTHR47992">
    <property type="entry name" value="PROTEIN PHOSPHATASE"/>
    <property type="match status" value="1"/>
</dbReference>
<proteinExistence type="predicted"/>
<dbReference type="PATRIC" id="fig|1432562.3.peg.2205"/>
<organism evidence="2 3">
    <name type="scientific">Salinicoccus sediminis</name>
    <dbReference type="NCBI Taxonomy" id="1432562"/>
    <lineage>
        <taxon>Bacteria</taxon>
        <taxon>Bacillati</taxon>
        <taxon>Bacillota</taxon>
        <taxon>Bacilli</taxon>
        <taxon>Bacillales</taxon>
        <taxon>Staphylococcaceae</taxon>
        <taxon>Salinicoccus</taxon>
    </lineage>
</organism>
<evidence type="ECO:0000313" key="3">
    <source>
        <dbReference type="Proteomes" id="UP000034287"/>
    </source>
</evidence>
<dbReference type="Gene3D" id="3.60.40.10">
    <property type="entry name" value="PPM-type phosphatase domain"/>
    <property type="match status" value="1"/>
</dbReference>
<dbReference type="Pfam" id="PF07228">
    <property type="entry name" value="SpoIIE"/>
    <property type="match status" value="1"/>
</dbReference>
<dbReference type="InterPro" id="IPR001932">
    <property type="entry name" value="PPM-type_phosphatase-like_dom"/>
</dbReference>
<dbReference type="CDD" id="cd00143">
    <property type="entry name" value="PP2Cc"/>
    <property type="match status" value="1"/>
</dbReference>
<dbReference type="PROSITE" id="PS51746">
    <property type="entry name" value="PPM_2"/>
    <property type="match status" value="1"/>
</dbReference>
<dbReference type="STRING" id="1432562.WN59_11060"/>
<keyword evidence="3" id="KW-1185">Reference proteome</keyword>
<dbReference type="Proteomes" id="UP000034287">
    <property type="component" value="Unassembled WGS sequence"/>
</dbReference>
<comment type="caution">
    <text evidence="2">The sequence shown here is derived from an EMBL/GenBank/DDBJ whole genome shotgun (WGS) entry which is preliminary data.</text>
</comment>
<dbReference type="GO" id="GO:0004722">
    <property type="term" value="F:protein serine/threonine phosphatase activity"/>
    <property type="evidence" value="ECO:0007669"/>
    <property type="project" value="InterPro"/>
</dbReference>
<dbReference type="InterPro" id="IPR015655">
    <property type="entry name" value="PP2C"/>
</dbReference>
<dbReference type="InterPro" id="IPR036457">
    <property type="entry name" value="PPM-type-like_dom_sf"/>
</dbReference>
<accession>A0A0M2SML5</accession>
<dbReference type="SUPFAM" id="SSF81606">
    <property type="entry name" value="PP2C-like"/>
    <property type="match status" value="1"/>
</dbReference>
<dbReference type="EMBL" id="LAYZ01000024">
    <property type="protein sequence ID" value="KKK34117.1"/>
    <property type="molecule type" value="Genomic_DNA"/>
</dbReference>
<dbReference type="SMART" id="SM00332">
    <property type="entry name" value="PP2Cc"/>
    <property type="match status" value="1"/>
</dbReference>
<name>A0A0M2SML5_9STAP</name>
<protein>
    <recommendedName>
        <fullName evidence="1">PPM-type phosphatase domain-containing protein</fullName>
    </recommendedName>
</protein>
<dbReference type="AlphaFoldDB" id="A0A0M2SML5"/>
<feature type="domain" description="PPM-type phosphatase" evidence="1">
    <location>
        <begin position="5"/>
        <end position="267"/>
    </location>
</feature>
<evidence type="ECO:0000259" key="1">
    <source>
        <dbReference type="PROSITE" id="PS51746"/>
    </source>
</evidence>
<reference evidence="2 3" key="1">
    <citation type="submission" date="2015-04" db="EMBL/GenBank/DDBJ databases">
        <title>Taxonomic description and genome sequence of Salinicoccus sediminis sp. nov., a novel hyper halotolerant bacterium isolated from marine sediment.</title>
        <authorList>
            <person name="Mathan Kumar R."/>
            <person name="Kaur G."/>
            <person name="Kumar N."/>
            <person name="Kumar A."/>
            <person name="Singh N.K."/>
            <person name="Kaur N."/>
            <person name="Mayilraj S."/>
        </authorList>
    </citation>
    <scope>NUCLEOTIDE SEQUENCE [LARGE SCALE GENOMIC DNA]</scope>
    <source>
        <strain evidence="2 3">SV-16</strain>
    </source>
</reference>